<dbReference type="Proteomes" id="UP001476247">
    <property type="component" value="Unassembled WGS sequence"/>
</dbReference>
<keyword evidence="8" id="KW-1185">Reference proteome</keyword>
<evidence type="ECO:0000313" key="7">
    <source>
        <dbReference type="EMBL" id="GAA5804195.1"/>
    </source>
</evidence>
<evidence type="ECO:0000313" key="8">
    <source>
        <dbReference type="Proteomes" id="UP001476247"/>
    </source>
</evidence>
<sequence>MSRSRVGESNSSAILIEDNAPTKTVTQPTKKVVKKKPISSSAKRISKELAEISLDPPSNCSAGPKGDSLYDWGSTISGPSDSPYAGGIFFLDVKFPEEYPFKPPKITFRTRIYHCNINSQGAICLDILKDNWSPALTISKVLLSICSLLTDANPHDPLVGSIAQEYLNNREEHDETAREWTKRKERDMSDEPESKRCTINVPARSRINADTDLWDQVTFLKQDCRTSGVIPSLEPNFKKGDTLAAYLCSATTDQLSTGFMDLGWGCGYRNCQMLMSFLEQEIQDGEPLIKKVLDISGIQFLIEKAWKEGFDSLGAAQLEHHVFKTRKWIGTTEVYTLFTYLGIRSTIIDFHQPGPEKLHKDMFDWIQYYFTSNTTPTATTTTTSNSSVYITNKPPLYLQHQGHSRTVIGIELLKSGKRNLIMFDPGRRMLRLSSRLNYNSSSRPFRVDDKTIAKNKQYSLLVLGQSV</sequence>
<dbReference type="PROSITE" id="PS00183">
    <property type="entry name" value="UBC_1"/>
    <property type="match status" value="1"/>
</dbReference>
<feature type="region of interest" description="Disordered" evidence="5">
    <location>
        <begin position="173"/>
        <end position="195"/>
    </location>
</feature>
<evidence type="ECO:0000256" key="3">
    <source>
        <dbReference type="ARBA" id="ARBA00022801"/>
    </source>
</evidence>
<feature type="domain" description="UBC core" evidence="6">
    <location>
        <begin position="40"/>
        <end position="186"/>
    </location>
</feature>
<dbReference type="SUPFAM" id="SSF54495">
    <property type="entry name" value="UBC-like"/>
    <property type="match status" value="1"/>
</dbReference>
<feature type="compositionally biased region" description="Low complexity" evidence="5">
    <location>
        <begin position="21"/>
        <end position="30"/>
    </location>
</feature>
<dbReference type="Gene3D" id="3.10.110.10">
    <property type="entry name" value="Ubiquitin Conjugating Enzyme"/>
    <property type="match status" value="1"/>
</dbReference>
<dbReference type="Pfam" id="PF00179">
    <property type="entry name" value="UQ_con"/>
    <property type="match status" value="1"/>
</dbReference>
<keyword evidence="2" id="KW-0833">Ubl conjugation pathway</keyword>
<dbReference type="InterPro" id="IPR016135">
    <property type="entry name" value="UBQ-conjugating_enzyme/RWD"/>
</dbReference>
<organism evidence="7 8">
    <name type="scientific">Helicostylum pulchrum</name>
    <dbReference type="NCBI Taxonomy" id="562976"/>
    <lineage>
        <taxon>Eukaryota</taxon>
        <taxon>Fungi</taxon>
        <taxon>Fungi incertae sedis</taxon>
        <taxon>Mucoromycota</taxon>
        <taxon>Mucoromycotina</taxon>
        <taxon>Mucoromycetes</taxon>
        <taxon>Mucorales</taxon>
        <taxon>Mucorineae</taxon>
        <taxon>Mucoraceae</taxon>
        <taxon>Helicostylum</taxon>
    </lineage>
</organism>
<protein>
    <recommendedName>
        <fullName evidence="6">UBC core domain-containing protein</fullName>
    </recommendedName>
</protein>
<feature type="region of interest" description="Disordered" evidence="5">
    <location>
        <begin position="1"/>
        <end position="37"/>
    </location>
</feature>
<dbReference type="SMART" id="SM00212">
    <property type="entry name" value="UBCc"/>
    <property type="match status" value="1"/>
</dbReference>
<keyword evidence="3" id="KW-0378">Hydrolase</keyword>
<dbReference type="InterPro" id="IPR012462">
    <property type="entry name" value="UFSP1/2_DUB_cat"/>
</dbReference>
<evidence type="ECO:0000256" key="2">
    <source>
        <dbReference type="ARBA" id="ARBA00022786"/>
    </source>
</evidence>
<reference evidence="7 8" key="1">
    <citation type="submission" date="2024-04" db="EMBL/GenBank/DDBJ databases">
        <title>genome sequences of Mucor flavus KT1a and Helicostylum pulchrum KT1b strains isolation_sourced from the surface of a dry-aged beef.</title>
        <authorList>
            <person name="Toyotome T."/>
            <person name="Hosono M."/>
            <person name="Torimaru M."/>
            <person name="Fukuda K."/>
            <person name="Mikami N."/>
        </authorList>
    </citation>
    <scope>NUCLEOTIDE SEQUENCE [LARGE SCALE GENOMIC DNA]</scope>
    <source>
        <strain evidence="7 8">KT1b</strain>
    </source>
</reference>
<dbReference type="Gene3D" id="3.90.70.130">
    <property type="match status" value="1"/>
</dbReference>
<dbReference type="EMBL" id="BAABUJ010000033">
    <property type="protein sequence ID" value="GAA5804195.1"/>
    <property type="molecule type" value="Genomic_DNA"/>
</dbReference>
<gene>
    <name evidence="7" type="ORF">HPULCUR_009682</name>
</gene>
<proteinExistence type="predicted"/>
<comment type="caution">
    <text evidence="7">The sequence shown here is derived from an EMBL/GenBank/DDBJ whole genome shotgun (WGS) entry which is preliminary data.</text>
</comment>
<dbReference type="InterPro" id="IPR023313">
    <property type="entry name" value="UBQ-conjugating_AS"/>
</dbReference>
<dbReference type="CDD" id="cd23793">
    <property type="entry name" value="UBCc_UBE2E"/>
    <property type="match status" value="1"/>
</dbReference>
<feature type="active site" description="Glycyl thioester intermediate" evidence="4">
    <location>
        <position position="124"/>
    </location>
</feature>
<evidence type="ECO:0000256" key="4">
    <source>
        <dbReference type="PROSITE-ProRule" id="PRU10133"/>
    </source>
</evidence>
<evidence type="ECO:0000256" key="5">
    <source>
        <dbReference type="SAM" id="MobiDB-lite"/>
    </source>
</evidence>
<dbReference type="InterPro" id="IPR000608">
    <property type="entry name" value="UBC"/>
</dbReference>
<evidence type="ECO:0000259" key="6">
    <source>
        <dbReference type="PROSITE" id="PS50127"/>
    </source>
</evidence>
<dbReference type="PROSITE" id="PS50127">
    <property type="entry name" value="UBC_2"/>
    <property type="match status" value="1"/>
</dbReference>
<name>A0ABP9YB54_9FUNG</name>
<dbReference type="Pfam" id="PF07910">
    <property type="entry name" value="Peptidase_C78"/>
    <property type="match status" value="1"/>
</dbReference>
<evidence type="ECO:0000256" key="1">
    <source>
        <dbReference type="ARBA" id="ARBA00022679"/>
    </source>
</evidence>
<feature type="compositionally biased region" description="Polar residues" evidence="5">
    <location>
        <begin position="1"/>
        <end position="13"/>
    </location>
</feature>
<keyword evidence="1" id="KW-0808">Transferase</keyword>
<dbReference type="PANTHER" id="PTHR24068">
    <property type="entry name" value="UBIQUITIN-CONJUGATING ENZYME E2"/>
    <property type="match status" value="1"/>
</dbReference>
<accession>A0ABP9YB54</accession>